<dbReference type="Proteomes" id="UP000002564">
    <property type="component" value="Chromosome"/>
</dbReference>
<feature type="region of interest" description="Disordered" evidence="1">
    <location>
        <begin position="20"/>
        <end position="41"/>
    </location>
</feature>
<evidence type="ECO:0000313" key="2">
    <source>
        <dbReference type="EMBL" id="ACF30258.1"/>
    </source>
</evidence>
<reference evidence="2 3" key="1">
    <citation type="journal article" date="2008" name="J. Bacteriol.">
        <title>Complete genome sequence of Neisseria gonorrhoeae NCCP11945.</title>
        <authorList>
            <person name="Chung G.T."/>
            <person name="Yoo J.S."/>
            <person name="Oh H.B."/>
            <person name="Lee Y.S."/>
            <person name="Cha S.H."/>
            <person name="Kim S.J."/>
            <person name="Yoo C.K."/>
        </authorList>
    </citation>
    <scope>NUCLEOTIDE SEQUENCE [LARGE SCALE GENOMIC DNA]</scope>
    <source>
        <strain evidence="2 3">NCCP11945</strain>
    </source>
</reference>
<gene>
    <name evidence="2" type="ordered locus">NGK_1604</name>
</gene>
<name>B4RN94_NEIG2</name>
<dbReference type="EMBL" id="CP001050">
    <property type="protein sequence ID" value="ACF30258.1"/>
    <property type="molecule type" value="Genomic_DNA"/>
</dbReference>
<evidence type="ECO:0000256" key="1">
    <source>
        <dbReference type="SAM" id="MobiDB-lite"/>
    </source>
</evidence>
<dbReference type="KEGG" id="ngk:NGK_1604"/>
<evidence type="ECO:0000313" key="3">
    <source>
        <dbReference type="Proteomes" id="UP000002564"/>
    </source>
</evidence>
<dbReference type="HOGENOM" id="CLU_3273190_0_0_4"/>
<accession>B4RN94</accession>
<protein>
    <submittedName>
        <fullName evidence="2">Uncharacterized protein</fullName>
    </submittedName>
</protein>
<dbReference type="AlphaFoldDB" id="B4RN94"/>
<proteinExistence type="predicted"/>
<sequence length="41" mass="4787">MVQVKHGLLFQNDSDAELYSFSGKPPANKMPSERFRRHRVI</sequence>
<organism evidence="2 3">
    <name type="scientific">Neisseria gonorrhoeae (strain NCCP11945)</name>
    <dbReference type="NCBI Taxonomy" id="521006"/>
    <lineage>
        <taxon>Bacteria</taxon>
        <taxon>Pseudomonadati</taxon>
        <taxon>Pseudomonadota</taxon>
        <taxon>Betaproteobacteria</taxon>
        <taxon>Neisseriales</taxon>
        <taxon>Neisseriaceae</taxon>
        <taxon>Neisseria</taxon>
    </lineage>
</organism>